<accession>A0A0G0U6H7</accession>
<organism evidence="1 2">
    <name type="scientific">Candidatus Woesebacteria bacterium GW2011_GWB1_41_10</name>
    <dbReference type="NCBI Taxonomy" id="1618577"/>
    <lineage>
        <taxon>Bacteria</taxon>
        <taxon>Candidatus Woeseibacteriota</taxon>
    </lineage>
</organism>
<dbReference type="Proteomes" id="UP000033858">
    <property type="component" value="Unassembled WGS sequence"/>
</dbReference>
<name>A0A0G0U6H7_9BACT</name>
<gene>
    <name evidence="1" type="ORF">UU32_C0044G0005</name>
</gene>
<evidence type="ECO:0000313" key="2">
    <source>
        <dbReference type="Proteomes" id="UP000033858"/>
    </source>
</evidence>
<dbReference type="AlphaFoldDB" id="A0A0G0U6H7"/>
<reference evidence="1 2" key="1">
    <citation type="journal article" date="2015" name="Nature">
        <title>rRNA introns, odd ribosomes, and small enigmatic genomes across a large radiation of phyla.</title>
        <authorList>
            <person name="Brown C.T."/>
            <person name="Hug L.A."/>
            <person name="Thomas B.C."/>
            <person name="Sharon I."/>
            <person name="Castelle C.J."/>
            <person name="Singh A."/>
            <person name="Wilkins M.J."/>
            <person name="Williams K.H."/>
            <person name="Banfield J.F."/>
        </authorList>
    </citation>
    <scope>NUCLEOTIDE SEQUENCE [LARGE SCALE GENOMIC DNA]</scope>
</reference>
<evidence type="ECO:0000313" key="1">
    <source>
        <dbReference type="EMBL" id="KKR84658.1"/>
    </source>
</evidence>
<proteinExistence type="predicted"/>
<protein>
    <submittedName>
        <fullName evidence="1">Uncharacterized protein</fullName>
    </submittedName>
</protein>
<comment type="caution">
    <text evidence="1">The sequence shown here is derived from an EMBL/GenBank/DDBJ whole genome shotgun (WGS) entry which is preliminary data.</text>
</comment>
<sequence length="501" mass="56539">MKDKILGYSLAGDIKEALSHFRQGPKHMNERFKKYPLWYKGVTGVTAVTLAVLAACDRNSYVPLPPNLPGETPTQPAPGDLGEIIENPTVAVEQATQRITGSLVKPSEFSLESVVNQYPELKGRRVSVFAVKINQNTFEYATTSDVDPEKSWAVISGDIVVQGQEIIADQMTLQNEKLFIKDNAGIWKELIKIRIKGQGDLPDVFAWYLYDAKPNPDGTFDLSLTKSVLAYPALSEEEWIKQTSGPTKDRPVMIMWAPWQPMYIYPRWETDYVVIPINSFENIPGGAKDTLVVSQRTQITATPESTSTGNFEVAFEKVGEKWELEKFWTPSPEGWDQIINSEFKCRGVNGDCIRENAIPGTVRIETRLTGRVYIQRRVDLLTGEKLPGLMVVYEAVSNRGKGTPNFYLDFVGHSDLYGNGQDRQYGDYPFLSVFEYAKNLLPNRDVYPGQTAEIGFRIKEDKSRESIDLYQWVKPAIPSYLAFFNNSYLNRVLIVTVGITR</sequence>
<dbReference type="EMBL" id="LCAE01000044">
    <property type="protein sequence ID" value="KKR84658.1"/>
    <property type="molecule type" value="Genomic_DNA"/>
</dbReference>